<organism evidence="4 5">
    <name type="scientific">Friedmanniomyces endolithicus</name>
    <dbReference type="NCBI Taxonomy" id="329885"/>
    <lineage>
        <taxon>Eukaryota</taxon>
        <taxon>Fungi</taxon>
        <taxon>Dikarya</taxon>
        <taxon>Ascomycota</taxon>
        <taxon>Pezizomycotina</taxon>
        <taxon>Dothideomycetes</taxon>
        <taxon>Dothideomycetidae</taxon>
        <taxon>Mycosphaerellales</taxon>
        <taxon>Teratosphaeriaceae</taxon>
        <taxon>Friedmanniomyces</taxon>
    </lineage>
</organism>
<protein>
    <recommendedName>
        <fullName evidence="3">Essential protein Yae1 N-terminal domain-containing protein</fullName>
    </recommendedName>
</protein>
<dbReference type="InterPro" id="IPR019191">
    <property type="entry name" value="Essential_protein_Yae1_N"/>
</dbReference>
<dbReference type="AlphaFoldDB" id="A0AAN6G1W7"/>
<evidence type="ECO:0000313" key="5">
    <source>
        <dbReference type="Proteomes" id="UP001168146"/>
    </source>
</evidence>
<feature type="compositionally biased region" description="Low complexity" evidence="2">
    <location>
        <begin position="113"/>
        <end position="123"/>
    </location>
</feature>
<feature type="domain" description="Essential protein Yae1 N-terminal" evidence="3">
    <location>
        <begin position="49"/>
        <end position="87"/>
    </location>
</feature>
<name>A0AAN6G1W7_9PEZI</name>
<evidence type="ECO:0000256" key="1">
    <source>
        <dbReference type="ARBA" id="ARBA00038090"/>
    </source>
</evidence>
<evidence type="ECO:0000259" key="3">
    <source>
        <dbReference type="Pfam" id="PF09811"/>
    </source>
</evidence>
<evidence type="ECO:0000256" key="2">
    <source>
        <dbReference type="SAM" id="MobiDB-lite"/>
    </source>
</evidence>
<feature type="region of interest" description="Disordered" evidence="2">
    <location>
        <begin position="91"/>
        <end position="163"/>
    </location>
</feature>
<gene>
    <name evidence="4" type="ORF">LTR82_000202</name>
</gene>
<dbReference type="PANTHER" id="PTHR28532:SF1">
    <property type="entry name" value="ORAL CANCER OVEREXPRESSED 1"/>
    <property type="match status" value="1"/>
</dbReference>
<feature type="region of interest" description="Disordered" evidence="2">
    <location>
        <begin position="185"/>
        <end position="245"/>
    </location>
</feature>
<reference evidence="4" key="1">
    <citation type="submission" date="2021-12" db="EMBL/GenBank/DDBJ databases">
        <title>Black yeast isolated from Biological Soil Crust.</title>
        <authorList>
            <person name="Kurbessoian T."/>
        </authorList>
    </citation>
    <scope>NUCLEOTIDE SEQUENCE</scope>
    <source>
        <strain evidence="4">CCFEE 5208</strain>
    </source>
</reference>
<dbReference type="InterPro" id="IPR052436">
    <property type="entry name" value="LTO1_adapter"/>
</dbReference>
<sequence length="245" mass="25882">MRHISISDLHSRMEEMETNNITTQTGTSNEQDDPFATLLNLEDTYYTEGYALGVTDGSRAGRIEGRLFGLEKGFAKFAEMGRLNGRARVWEARLPSTPTPNGAGGRESGNRASSSPSPSSSHSATGTLPVLSGSDRLRKHIDRLSELTDPESLETKNTEDAVDECEERLAGARSKSTLIAKIVGEDDLRPSGGGDSASEIDIGRSGGTAKGKAGGKGEMEDFAGLPTAGRAPRGDAAVNLAAKKE</sequence>
<dbReference type="Proteomes" id="UP001168146">
    <property type="component" value="Unassembled WGS sequence"/>
</dbReference>
<dbReference type="EMBL" id="JASUXU010000001">
    <property type="protein sequence ID" value="KAK0328273.1"/>
    <property type="molecule type" value="Genomic_DNA"/>
</dbReference>
<dbReference type="Pfam" id="PF09811">
    <property type="entry name" value="Yae1_N"/>
    <property type="match status" value="1"/>
</dbReference>
<dbReference type="PANTHER" id="PTHR28532">
    <property type="entry name" value="GEO13458P1"/>
    <property type="match status" value="1"/>
</dbReference>
<evidence type="ECO:0000313" key="4">
    <source>
        <dbReference type="EMBL" id="KAK0328273.1"/>
    </source>
</evidence>
<feature type="compositionally biased region" description="Gly residues" evidence="2">
    <location>
        <begin position="204"/>
        <end position="216"/>
    </location>
</feature>
<comment type="caution">
    <text evidence="4">The sequence shown here is derived from an EMBL/GenBank/DDBJ whole genome shotgun (WGS) entry which is preliminary data.</text>
</comment>
<comment type="similarity">
    <text evidence="1">Belongs to the LTO1 family.</text>
</comment>
<proteinExistence type="inferred from homology"/>
<accession>A0AAN6G1W7</accession>